<feature type="region of interest" description="Disordered" evidence="4">
    <location>
        <begin position="82"/>
        <end position="124"/>
    </location>
</feature>
<organism evidence="6 7">
    <name type="scientific">Paenirhodobacter populi</name>
    <dbReference type="NCBI Taxonomy" id="2306993"/>
    <lineage>
        <taxon>Bacteria</taxon>
        <taxon>Pseudomonadati</taxon>
        <taxon>Pseudomonadota</taxon>
        <taxon>Alphaproteobacteria</taxon>
        <taxon>Rhodobacterales</taxon>
        <taxon>Rhodobacter group</taxon>
        <taxon>Paenirhodobacter</taxon>
    </lineage>
</organism>
<keyword evidence="7" id="KW-1185">Reference proteome</keyword>
<dbReference type="EMBL" id="SAUW01000028">
    <property type="protein sequence ID" value="RWR06381.1"/>
    <property type="molecule type" value="Genomic_DNA"/>
</dbReference>
<keyword evidence="2" id="KW-0328">Glycosyltransferase</keyword>
<dbReference type="Gene3D" id="3.40.50.2000">
    <property type="entry name" value="Glycogen Phosphorylase B"/>
    <property type="match status" value="1"/>
</dbReference>
<comment type="similarity">
    <text evidence="1">Belongs to the glycosyltransferase 2 family.</text>
</comment>
<protein>
    <submittedName>
        <fullName evidence="6">Glycosyltransferase</fullName>
    </submittedName>
</protein>
<evidence type="ECO:0000313" key="6">
    <source>
        <dbReference type="EMBL" id="RWR06381.1"/>
    </source>
</evidence>
<dbReference type="AlphaFoldDB" id="A0A443ILZ5"/>
<dbReference type="PANTHER" id="PTHR43179:SF12">
    <property type="entry name" value="GALACTOFURANOSYLTRANSFERASE GLFT2"/>
    <property type="match status" value="1"/>
</dbReference>
<dbReference type="PANTHER" id="PTHR43179">
    <property type="entry name" value="RHAMNOSYLTRANSFERASE WBBL"/>
    <property type="match status" value="1"/>
</dbReference>
<keyword evidence="3 6" id="KW-0808">Transferase</keyword>
<name>A0A443ILZ5_9RHOB</name>
<evidence type="ECO:0000259" key="5">
    <source>
        <dbReference type="Pfam" id="PF00535"/>
    </source>
</evidence>
<dbReference type="SUPFAM" id="SSF53756">
    <property type="entry name" value="UDP-Glycosyltransferase/glycogen phosphorylase"/>
    <property type="match status" value="1"/>
</dbReference>
<dbReference type="InterPro" id="IPR029044">
    <property type="entry name" value="Nucleotide-diphossugar_trans"/>
</dbReference>
<dbReference type="Pfam" id="PF00535">
    <property type="entry name" value="Glycos_transf_2"/>
    <property type="match status" value="1"/>
</dbReference>
<accession>A0A443ILZ5</accession>
<dbReference type="Proteomes" id="UP000285710">
    <property type="component" value="Unassembled WGS sequence"/>
</dbReference>
<dbReference type="SUPFAM" id="SSF53448">
    <property type="entry name" value="Nucleotide-diphospho-sugar transferases"/>
    <property type="match status" value="1"/>
</dbReference>
<dbReference type="Gene3D" id="3.90.550.10">
    <property type="entry name" value="Spore Coat Polysaccharide Biosynthesis Protein SpsA, Chain A"/>
    <property type="match status" value="1"/>
</dbReference>
<reference evidence="6 7" key="1">
    <citation type="submission" date="2019-01" db="EMBL/GenBank/DDBJ databases">
        <title>Sinorhodobacter populi sp. nov. isolated from the symptomatic bark tissue of Populus euramericana canker.</title>
        <authorList>
            <person name="Xu G."/>
        </authorList>
    </citation>
    <scope>NUCLEOTIDE SEQUENCE [LARGE SCALE GENOMIC DNA]</scope>
    <source>
        <strain evidence="6 7">2D-5</strain>
    </source>
</reference>
<dbReference type="InterPro" id="IPR001173">
    <property type="entry name" value="Glyco_trans_2-like"/>
</dbReference>
<evidence type="ECO:0000256" key="4">
    <source>
        <dbReference type="SAM" id="MobiDB-lite"/>
    </source>
</evidence>
<dbReference type="GO" id="GO:0016757">
    <property type="term" value="F:glycosyltransferase activity"/>
    <property type="evidence" value="ECO:0007669"/>
    <property type="project" value="UniProtKB-KW"/>
</dbReference>
<evidence type="ECO:0000313" key="7">
    <source>
        <dbReference type="Proteomes" id="UP000285710"/>
    </source>
</evidence>
<evidence type="ECO:0000256" key="1">
    <source>
        <dbReference type="ARBA" id="ARBA00006739"/>
    </source>
</evidence>
<evidence type="ECO:0000256" key="2">
    <source>
        <dbReference type="ARBA" id="ARBA00022676"/>
    </source>
</evidence>
<evidence type="ECO:0000256" key="3">
    <source>
        <dbReference type="ARBA" id="ARBA00022679"/>
    </source>
</evidence>
<proteinExistence type="inferred from homology"/>
<reference evidence="6 7" key="2">
    <citation type="submission" date="2019-01" db="EMBL/GenBank/DDBJ databases">
        <authorList>
            <person name="Li Y."/>
        </authorList>
    </citation>
    <scope>NUCLEOTIDE SEQUENCE [LARGE SCALE GENOMIC DNA]</scope>
    <source>
        <strain evidence="6 7">2D-5</strain>
    </source>
</reference>
<sequence length="958" mass="103515">MQWLGIRSCAATAEATAIPANNAAPNTPARRRAIRSGLIAIAIPPSPSASPPGSCPEMGIRTSPPCPCVNFSGRGGGLCRNRPSYPKVSRSCGQSPAPSPRRGLAHPPPNPYGGRNRKPTIPMPSASRYHAARRVLSHFYHIRMRAKLRNIALPSGGGKITEISLRDGFITLSGQASQPFRLVSDRASASLFPRQDGQFQAVLEGARYLTIADAAQDGETVTFLLGRRRDHVLAALRCATVLAAFPLQHHRDLRAYFLRGDSEAGDRLERSLLPILAPAGGIPVPRGATGLPPAPRPAPPVPQDRPAVVILPVYNAADLVRECLDHLGRNTTCPHRVLIIDDASPDPVIRPLLEAWVAAHPQAELLRNPENLGFVGTVNRGLAHAAGHDVVLLNSDAMVPPGWLERLLRALHENDEIASVTPLSNDAEIFAAPVECRPRILAPGEAEAADRMAARLDGTVAWAEAPTGVGFCMAMRREWLERLPQLDTIFGRGYGEEVDWCRRTAALGARHVGTGTLFVEHRSGSSFGDEKPARVQANNRIISARYPGYDLMVQQFRDRDPLAGPRLAVGLALLAGRRDRPDRGFPVWLAHRWGGGAELWLNGRIAEDIAQENGALVLRDASEERDAPEGAVLAELHSAEGITRVLLEGEDMARLLAQIPVPLAIGYSCLAGARDPLGFMRRLDETLTLRARDGDSLTFLFHDYLPLCPSYTLMGANRQYCGLPGPEACQKCYAALPVTSGRRPARIAEWRAEWLRLARRAREIIVFSADSRRHVETVWPELADKISLAPHEAGHLPPPVAPGGSPALTVGVLGAIGYNKGAAILRDLAARTGKSFRLVLIGKIDPAYAHPGMTIHGPYQRDEIAELARRYALDCWFLPSIWPETFSYTVHECLATGLPVLGFDLGAQGDSLRQAPNGIVLPLGTPLTPELFAQSLGRDPLAAVAAGKSAARPAPHDN</sequence>
<gene>
    <name evidence="6" type="ORF">D2T33_18560</name>
</gene>
<comment type="caution">
    <text evidence="6">The sequence shown here is derived from an EMBL/GenBank/DDBJ whole genome shotgun (WGS) entry which is preliminary data.</text>
</comment>
<feature type="domain" description="Glycosyltransferase 2-like" evidence="5">
    <location>
        <begin position="309"/>
        <end position="482"/>
    </location>
</feature>